<comment type="caution">
    <text evidence="15">The sequence shown here is derived from an EMBL/GenBank/DDBJ whole genome shotgun (WGS) entry which is preliminary data.</text>
</comment>
<keyword evidence="7 12" id="KW-0521">NADP</keyword>
<comment type="caution">
    <text evidence="12">Lacks conserved residue(s) required for the propagation of feature annotation.</text>
</comment>
<evidence type="ECO:0000256" key="10">
    <source>
        <dbReference type="ARBA" id="ARBA00023167"/>
    </source>
</evidence>
<keyword evidence="3 12" id="KW-0554">One-carbon metabolism</keyword>
<dbReference type="PROSITE" id="PS00767">
    <property type="entry name" value="THF_DHG_CYH_2"/>
    <property type="match status" value="1"/>
</dbReference>
<comment type="pathway">
    <text evidence="1 12">One-carbon metabolism; tetrahydrofolate interconversion.</text>
</comment>
<dbReference type="PRINTS" id="PR00085">
    <property type="entry name" value="THFDHDRGNASE"/>
</dbReference>
<keyword evidence="8 12" id="KW-0560">Oxidoreductase</keyword>
<feature type="domain" description="Tetrahydrofolate dehydrogenase/cyclohydrolase NAD(P)-binding" evidence="14">
    <location>
        <begin position="138"/>
        <end position="277"/>
    </location>
</feature>
<dbReference type="GO" id="GO:0004477">
    <property type="term" value="F:methenyltetrahydrofolate cyclohydrolase activity"/>
    <property type="evidence" value="ECO:0007669"/>
    <property type="project" value="UniProtKB-UniRule"/>
</dbReference>
<dbReference type="InterPro" id="IPR036291">
    <property type="entry name" value="NAD(P)-bd_dom_sf"/>
</dbReference>
<keyword evidence="4 12" id="KW-0028">Amino-acid biosynthesis</keyword>
<evidence type="ECO:0000313" key="15">
    <source>
        <dbReference type="EMBL" id="PWT36520.1"/>
    </source>
</evidence>
<evidence type="ECO:0000259" key="13">
    <source>
        <dbReference type="Pfam" id="PF00763"/>
    </source>
</evidence>
<dbReference type="PANTHER" id="PTHR48099:SF5">
    <property type="entry name" value="C-1-TETRAHYDROFOLATE SYNTHASE, CYTOPLASMIC"/>
    <property type="match status" value="1"/>
</dbReference>
<evidence type="ECO:0000256" key="1">
    <source>
        <dbReference type="ARBA" id="ARBA00004777"/>
    </source>
</evidence>
<dbReference type="InterPro" id="IPR020867">
    <property type="entry name" value="THF_DH/CycHdrlase_CS"/>
</dbReference>
<evidence type="ECO:0000256" key="12">
    <source>
        <dbReference type="HAMAP-Rule" id="MF_01576"/>
    </source>
</evidence>
<organism evidence="15 16">
    <name type="scientific">Limosilactobacillus reuteri</name>
    <name type="common">Lactobacillus reuteri</name>
    <dbReference type="NCBI Taxonomy" id="1598"/>
    <lineage>
        <taxon>Bacteria</taxon>
        <taxon>Bacillati</taxon>
        <taxon>Bacillota</taxon>
        <taxon>Bacilli</taxon>
        <taxon>Lactobacillales</taxon>
        <taxon>Lactobacillaceae</taxon>
        <taxon>Limosilactobacillus</taxon>
    </lineage>
</organism>
<keyword evidence="9 12" id="KW-0368">Histidine biosynthesis</keyword>
<dbReference type="GO" id="GO:0004488">
    <property type="term" value="F:methylenetetrahydrofolate dehydrogenase (NADP+) activity"/>
    <property type="evidence" value="ECO:0007669"/>
    <property type="project" value="UniProtKB-UniRule"/>
</dbReference>
<dbReference type="EMBL" id="QGHV01000077">
    <property type="protein sequence ID" value="PWT36520.1"/>
    <property type="molecule type" value="Genomic_DNA"/>
</dbReference>
<comment type="function">
    <text evidence="12">Catalyzes the oxidation of 5,10-methylenetetrahydrofolate to 5,10-methenyltetrahydrofolate and then the hydrolysis of 5,10-methenyltetrahydrofolate to 10-formyltetrahydrofolate.</text>
</comment>
<dbReference type="InterPro" id="IPR000672">
    <property type="entry name" value="THF_DH/CycHdrlase"/>
</dbReference>
<feature type="binding site" evidence="12">
    <location>
        <position position="230"/>
    </location>
    <ligand>
        <name>NADP(+)</name>
        <dbReference type="ChEBI" id="CHEBI:58349"/>
    </ligand>
</feature>
<reference evidence="16" key="1">
    <citation type="journal article" date="2018" name="Front. Microbiol.">
        <title>Comparative Genomics of the Herbivore Gut Symbiont Lactobacillus reuteri Reveals Genetic Diversity and Lifestyle Adaptation.</title>
        <authorList>
            <person name="Zhao J."/>
        </authorList>
    </citation>
    <scope>NUCLEOTIDE SEQUENCE [LARGE SCALE GENOMIC DNA]</scope>
    <source>
        <strain evidence="16">LR9</strain>
    </source>
</reference>
<dbReference type="FunFam" id="3.40.50.10860:FF:000005">
    <property type="entry name" value="C-1-tetrahydrofolate synthase, cytoplasmic, putative"/>
    <property type="match status" value="1"/>
</dbReference>
<feature type="domain" description="Tetrahydrofolate dehydrogenase/cyclohydrolase catalytic" evidence="13">
    <location>
        <begin position="3"/>
        <end position="117"/>
    </location>
</feature>
<dbReference type="InterPro" id="IPR020631">
    <property type="entry name" value="THF_DH/CycHdrlase_NAD-bd_dom"/>
</dbReference>
<evidence type="ECO:0000256" key="3">
    <source>
        <dbReference type="ARBA" id="ARBA00022563"/>
    </source>
</evidence>
<evidence type="ECO:0000256" key="4">
    <source>
        <dbReference type="ARBA" id="ARBA00022605"/>
    </source>
</evidence>
<evidence type="ECO:0000256" key="5">
    <source>
        <dbReference type="ARBA" id="ARBA00022755"/>
    </source>
</evidence>
<keyword evidence="5 12" id="KW-0658">Purine biosynthesis</keyword>
<dbReference type="SUPFAM" id="SSF51735">
    <property type="entry name" value="NAD(P)-binding Rossmann-fold domains"/>
    <property type="match status" value="1"/>
</dbReference>
<comment type="subunit">
    <text evidence="2 12">Homodimer.</text>
</comment>
<dbReference type="EC" id="1.5.1.5" evidence="12"/>
<dbReference type="EC" id="3.5.4.9" evidence="12"/>
<dbReference type="FunFam" id="3.40.50.720:FF:000094">
    <property type="entry name" value="Bifunctional protein FolD"/>
    <property type="match status" value="1"/>
</dbReference>
<evidence type="ECO:0000256" key="2">
    <source>
        <dbReference type="ARBA" id="ARBA00011738"/>
    </source>
</evidence>
<dbReference type="InterPro" id="IPR020630">
    <property type="entry name" value="THF_DH/CycHdrlase_cat_dom"/>
</dbReference>
<comment type="catalytic activity">
    <reaction evidence="12">
        <text>(6R)-5,10-methylene-5,6,7,8-tetrahydrofolate + NADP(+) = (6R)-5,10-methenyltetrahydrofolate + NADPH</text>
        <dbReference type="Rhea" id="RHEA:22812"/>
        <dbReference type="ChEBI" id="CHEBI:15636"/>
        <dbReference type="ChEBI" id="CHEBI:57455"/>
        <dbReference type="ChEBI" id="CHEBI:57783"/>
        <dbReference type="ChEBI" id="CHEBI:58349"/>
        <dbReference type="EC" id="1.5.1.5"/>
    </reaction>
</comment>
<accession>A0ABD6Y471</accession>
<dbReference type="Proteomes" id="UP000245735">
    <property type="component" value="Unassembled WGS sequence"/>
</dbReference>
<evidence type="ECO:0000259" key="14">
    <source>
        <dbReference type="Pfam" id="PF02882"/>
    </source>
</evidence>
<keyword evidence="11 12" id="KW-0511">Multifunctional enzyme</keyword>
<evidence type="ECO:0000256" key="6">
    <source>
        <dbReference type="ARBA" id="ARBA00022801"/>
    </source>
</evidence>
<feature type="binding site" evidence="12">
    <location>
        <begin position="164"/>
        <end position="166"/>
    </location>
    <ligand>
        <name>NADP(+)</name>
        <dbReference type="ChEBI" id="CHEBI:58349"/>
    </ligand>
</feature>
<protein>
    <recommendedName>
        <fullName evidence="12">Bifunctional protein FolD</fullName>
    </recommendedName>
    <domain>
        <recommendedName>
            <fullName evidence="12">Methylenetetrahydrofolate dehydrogenase</fullName>
            <ecNumber evidence="12">1.5.1.5</ecNumber>
        </recommendedName>
    </domain>
    <domain>
        <recommendedName>
            <fullName evidence="12">Methenyltetrahydrofolate cyclohydrolase</fullName>
            <ecNumber evidence="12">3.5.4.9</ecNumber>
        </recommendedName>
    </domain>
</protein>
<evidence type="ECO:0000256" key="7">
    <source>
        <dbReference type="ARBA" id="ARBA00022857"/>
    </source>
</evidence>
<comment type="similarity">
    <text evidence="12">Belongs to the tetrahydrofolate dehydrogenase/cyclohydrolase family.</text>
</comment>
<dbReference type="AlphaFoldDB" id="A0ABD6Y471"/>
<dbReference type="InterPro" id="IPR046346">
    <property type="entry name" value="Aminoacid_DH-like_N_sf"/>
</dbReference>
<evidence type="ECO:0000256" key="8">
    <source>
        <dbReference type="ARBA" id="ARBA00023002"/>
    </source>
</evidence>
<dbReference type="Pfam" id="PF00763">
    <property type="entry name" value="THF_DHG_CYH"/>
    <property type="match status" value="1"/>
</dbReference>
<dbReference type="HAMAP" id="MF_01576">
    <property type="entry name" value="THF_DHG_CYH"/>
    <property type="match status" value="1"/>
</dbReference>
<dbReference type="GO" id="GO:0000105">
    <property type="term" value="P:L-histidine biosynthetic process"/>
    <property type="evidence" value="ECO:0007669"/>
    <property type="project" value="UniProtKB-KW"/>
</dbReference>
<dbReference type="GO" id="GO:0009086">
    <property type="term" value="P:methionine biosynthetic process"/>
    <property type="evidence" value="ECO:0007669"/>
    <property type="project" value="UniProtKB-KW"/>
</dbReference>
<evidence type="ECO:0000313" key="16">
    <source>
        <dbReference type="Proteomes" id="UP000245735"/>
    </source>
</evidence>
<evidence type="ECO:0000256" key="11">
    <source>
        <dbReference type="ARBA" id="ARBA00023268"/>
    </source>
</evidence>
<proteinExistence type="inferred from homology"/>
<comment type="catalytic activity">
    <reaction evidence="12">
        <text>(6R)-5,10-methenyltetrahydrofolate + H2O = (6R)-10-formyltetrahydrofolate + H(+)</text>
        <dbReference type="Rhea" id="RHEA:23700"/>
        <dbReference type="ChEBI" id="CHEBI:15377"/>
        <dbReference type="ChEBI" id="CHEBI:15378"/>
        <dbReference type="ChEBI" id="CHEBI:57455"/>
        <dbReference type="ChEBI" id="CHEBI:195366"/>
        <dbReference type="EC" id="3.5.4.9"/>
    </reaction>
</comment>
<dbReference type="Pfam" id="PF02882">
    <property type="entry name" value="THF_DHG_CYH_C"/>
    <property type="match status" value="1"/>
</dbReference>
<dbReference type="Gene3D" id="3.40.50.720">
    <property type="entry name" value="NAD(P)-binding Rossmann-like Domain"/>
    <property type="match status" value="1"/>
</dbReference>
<dbReference type="SUPFAM" id="SSF53223">
    <property type="entry name" value="Aminoacid dehydrogenase-like, N-terminal domain"/>
    <property type="match status" value="1"/>
</dbReference>
<sequence>MIIDGRKLAKELNENSRQRVAHLRKQGIVPGIAVILVGNDPASEIYTRNKHRSAVKIGLKSDLYRLPVDVKQATILATIRRLNEDDSIDAIIVQEPLPDHLDGIAITNAIRPDKDVDGLHPVNLGKLYANQPGNYPVACTPRGIMRILSHYEVKLVGANVVIVGRSILVGRPLLALLNNANATVTMAGRHTKNLTSLTRQADILIVATGIAHFISKDDVKSGAVVIDVGINRLKSGKLTGDVDFNSVAAKAGLITPVPGGVGPMTIATLMSQSVDLAYWRHIAKSKSLLHDELA</sequence>
<dbReference type="Gene3D" id="3.40.50.10860">
    <property type="entry name" value="Leucine Dehydrogenase, chain A, domain 1"/>
    <property type="match status" value="1"/>
</dbReference>
<evidence type="ECO:0000256" key="9">
    <source>
        <dbReference type="ARBA" id="ARBA00023102"/>
    </source>
</evidence>
<dbReference type="GO" id="GO:0035999">
    <property type="term" value="P:tetrahydrofolate interconversion"/>
    <property type="evidence" value="ECO:0007669"/>
    <property type="project" value="UniProtKB-UniRule"/>
</dbReference>
<dbReference type="CDD" id="cd01080">
    <property type="entry name" value="NAD_bind_m-THF_DH_Cyclohyd"/>
    <property type="match status" value="1"/>
</dbReference>
<gene>
    <name evidence="12" type="primary">folD</name>
    <name evidence="15" type="ORF">DKZ35_09860</name>
</gene>
<keyword evidence="10 12" id="KW-0486">Methionine biosynthesis</keyword>
<dbReference type="PANTHER" id="PTHR48099">
    <property type="entry name" value="C-1-TETRAHYDROFOLATE SYNTHASE, CYTOPLASMIC-RELATED"/>
    <property type="match status" value="1"/>
</dbReference>
<dbReference type="RefSeq" id="WP_109897737.1">
    <property type="nucleotide sequence ID" value="NZ_CP049760.1"/>
</dbReference>
<keyword evidence="6 12" id="KW-0378">Hydrolase</keyword>
<dbReference type="GO" id="GO:0006164">
    <property type="term" value="P:purine nucleotide biosynthetic process"/>
    <property type="evidence" value="ECO:0007669"/>
    <property type="project" value="UniProtKB-KW"/>
</dbReference>
<name>A0ABD6Y471_LIMRT</name>